<gene>
    <name evidence="2" type="ORF">CHPC1148_0046</name>
</gene>
<evidence type="ECO:0000313" key="2">
    <source>
        <dbReference type="EMBL" id="AZF92033.1"/>
    </source>
</evidence>
<name>A0A3G8FB33_9CAUD</name>
<organism evidence="2 3">
    <name type="scientific">Streptococcus phage CHPC1148</name>
    <dbReference type="NCBI Taxonomy" id="2365028"/>
    <lineage>
        <taxon>Viruses</taxon>
        <taxon>Duplodnaviria</taxon>
        <taxon>Heunggongvirae</taxon>
        <taxon>Uroviricota</taxon>
        <taxon>Caudoviricetes</taxon>
        <taxon>Aliceevansviridae</taxon>
        <taxon>Moineauvirus</taxon>
        <taxon>Moineauvirus CHPC1148</taxon>
    </lineage>
</organism>
<keyword evidence="1" id="KW-0472">Membrane</keyword>
<sequence length="92" mass="10305">MKKTGIILGAVFVIVVSPFVIKYGWNEIITTIIPVGKITVWQALGMDALLSFIWPVFSNEKASEEVWAYIVKSSVSRIITSVFLIWLASLFI</sequence>
<protein>
    <submittedName>
        <fullName evidence="2">DNA binding protein</fullName>
    </submittedName>
</protein>
<feature type="transmembrane region" description="Helical" evidence="1">
    <location>
        <begin position="69"/>
        <end position="91"/>
    </location>
</feature>
<keyword evidence="1" id="KW-0812">Transmembrane</keyword>
<feature type="transmembrane region" description="Helical" evidence="1">
    <location>
        <begin position="38"/>
        <end position="57"/>
    </location>
</feature>
<keyword evidence="1" id="KW-1133">Transmembrane helix</keyword>
<evidence type="ECO:0000313" key="3">
    <source>
        <dbReference type="Proteomes" id="UP000272100"/>
    </source>
</evidence>
<accession>A0A3G8FB33</accession>
<dbReference type="Proteomes" id="UP000272100">
    <property type="component" value="Segment"/>
</dbReference>
<dbReference type="EMBL" id="MH937506">
    <property type="protein sequence ID" value="AZF92033.1"/>
    <property type="molecule type" value="Genomic_DNA"/>
</dbReference>
<evidence type="ECO:0000256" key="1">
    <source>
        <dbReference type="SAM" id="Phobius"/>
    </source>
</evidence>
<keyword evidence="3" id="KW-1185">Reference proteome</keyword>
<proteinExistence type="predicted"/>
<reference evidence="2 3" key="1">
    <citation type="submission" date="2018-09" db="EMBL/GenBank/DDBJ databases">
        <title>A comparative genomics approach for identifying host-range determinants of bacteriophages infecting Streptococcus thermophilus.</title>
        <authorList>
            <person name="Szymczak P."/>
            <person name="Rau M.H."/>
            <person name="Monteiro J.M."/>
            <person name="de Pinho M.G."/>
            <person name="Filipe S.R."/>
            <person name="Vogensen F.K."/>
            <person name="Zeidan A."/>
            <person name="Janzen T."/>
        </authorList>
    </citation>
    <scope>NUCLEOTIDE SEQUENCE [LARGE SCALE GENOMIC DNA]</scope>
</reference>
<feature type="transmembrane region" description="Helical" evidence="1">
    <location>
        <begin position="6"/>
        <end position="26"/>
    </location>
</feature>